<organism evidence="2 3">
    <name type="scientific">Paraburkholderia fungorum</name>
    <dbReference type="NCBI Taxonomy" id="134537"/>
    <lineage>
        <taxon>Bacteria</taxon>
        <taxon>Pseudomonadati</taxon>
        <taxon>Pseudomonadota</taxon>
        <taxon>Betaproteobacteria</taxon>
        <taxon>Burkholderiales</taxon>
        <taxon>Burkholderiaceae</taxon>
        <taxon>Paraburkholderia</taxon>
    </lineage>
</organism>
<evidence type="ECO:0000313" key="2">
    <source>
        <dbReference type="EMBL" id="MDT8836871.1"/>
    </source>
</evidence>
<comment type="caution">
    <text evidence="2">The sequence shown here is derived from an EMBL/GenBank/DDBJ whole genome shotgun (WGS) entry which is preliminary data.</text>
</comment>
<evidence type="ECO:0000313" key="3">
    <source>
        <dbReference type="Proteomes" id="UP001246473"/>
    </source>
</evidence>
<name>A0AAP5Q4J6_9BURK</name>
<feature type="transmembrane region" description="Helical" evidence="1">
    <location>
        <begin position="159"/>
        <end position="178"/>
    </location>
</feature>
<sequence>MDAPCIFESSLSIWKDWPIASTHNGFNRRGREKSTRGRGAAFLAVCSAPMPEFTGATTMRYLDNSTHDMSGSNARLQRDADALDLPDWRATALAPAEPAVLGRWTRWVVIATAVWSVIELPFEIWVSTSARNALACVTAKLLWVALVAFVLAGNRVARIAFAVLCTIGLMAVAFGLPAEYRMFPVGFVLSSVECVLKATAFVCLVSAGIYPDEA</sequence>
<reference evidence="2" key="1">
    <citation type="submission" date="2022-08" db="EMBL/GenBank/DDBJ databases">
        <authorList>
            <person name="Kim S.-J."/>
        </authorList>
    </citation>
    <scope>NUCLEOTIDE SEQUENCE</scope>
    <source>
        <strain evidence="2">KJ</strain>
    </source>
</reference>
<keyword evidence="1" id="KW-1133">Transmembrane helix</keyword>
<dbReference type="RefSeq" id="WP_244207471.1">
    <property type="nucleotide sequence ID" value="NZ_JANSLM010000002.1"/>
</dbReference>
<dbReference type="Proteomes" id="UP001246473">
    <property type="component" value="Unassembled WGS sequence"/>
</dbReference>
<keyword evidence="1" id="KW-0812">Transmembrane</keyword>
<gene>
    <name evidence="2" type="ORF">ParKJ_05565</name>
</gene>
<feature type="transmembrane region" description="Helical" evidence="1">
    <location>
        <begin position="133"/>
        <end position="153"/>
    </location>
</feature>
<keyword evidence="1" id="KW-0472">Membrane</keyword>
<dbReference type="EMBL" id="JANSLM010000002">
    <property type="protein sequence ID" value="MDT8836871.1"/>
    <property type="molecule type" value="Genomic_DNA"/>
</dbReference>
<proteinExistence type="predicted"/>
<protein>
    <submittedName>
        <fullName evidence="2">Uncharacterized protein</fullName>
    </submittedName>
</protein>
<feature type="transmembrane region" description="Helical" evidence="1">
    <location>
        <begin position="107"/>
        <end position="126"/>
    </location>
</feature>
<feature type="transmembrane region" description="Helical" evidence="1">
    <location>
        <begin position="185"/>
        <end position="210"/>
    </location>
</feature>
<evidence type="ECO:0000256" key="1">
    <source>
        <dbReference type="SAM" id="Phobius"/>
    </source>
</evidence>
<accession>A0AAP5Q4J6</accession>
<dbReference type="AlphaFoldDB" id="A0AAP5Q4J6"/>